<dbReference type="Proteomes" id="UP001152798">
    <property type="component" value="Chromosome 3"/>
</dbReference>
<dbReference type="OrthoDB" id="6424487at2759"/>
<sequence length="182" mass="21379">MEELVTHYKKKNQSLEDREMELMYRLQMQENTMLAILMANIFKMMARQARQPAPSTGIPPGTDGTPKATAILNPVEEELMSRLCTLEARLETELMMLQESREKENVLWKKLYKLEMILNSKDTDTGHILDRNPGRDLDILEKVIKMAREGIEMQRRIKELEVKEALYQKTIDKYDRLFSDKD</sequence>
<evidence type="ECO:0000313" key="2">
    <source>
        <dbReference type="Proteomes" id="UP001152798"/>
    </source>
</evidence>
<name>A0A9P0H7U9_NEZVI</name>
<protein>
    <submittedName>
        <fullName evidence="1">Uncharacterized protein</fullName>
    </submittedName>
</protein>
<gene>
    <name evidence="1" type="ORF">NEZAVI_LOCUS6893</name>
</gene>
<accession>A0A9P0H7U9</accession>
<reference evidence="1" key="1">
    <citation type="submission" date="2022-01" db="EMBL/GenBank/DDBJ databases">
        <authorList>
            <person name="King R."/>
        </authorList>
    </citation>
    <scope>NUCLEOTIDE SEQUENCE</scope>
</reference>
<dbReference type="EMBL" id="OV725079">
    <property type="protein sequence ID" value="CAH1396936.1"/>
    <property type="molecule type" value="Genomic_DNA"/>
</dbReference>
<proteinExistence type="predicted"/>
<organism evidence="1 2">
    <name type="scientific">Nezara viridula</name>
    <name type="common">Southern green stink bug</name>
    <name type="synonym">Cimex viridulus</name>
    <dbReference type="NCBI Taxonomy" id="85310"/>
    <lineage>
        <taxon>Eukaryota</taxon>
        <taxon>Metazoa</taxon>
        <taxon>Ecdysozoa</taxon>
        <taxon>Arthropoda</taxon>
        <taxon>Hexapoda</taxon>
        <taxon>Insecta</taxon>
        <taxon>Pterygota</taxon>
        <taxon>Neoptera</taxon>
        <taxon>Paraneoptera</taxon>
        <taxon>Hemiptera</taxon>
        <taxon>Heteroptera</taxon>
        <taxon>Panheteroptera</taxon>
        <taxon>Pentatomomorpha</taxon>
        <taxon>Pentatomoidea</taxon>
        <taxon>Pentatomidae</taxon>
        <taxon>Pentatominae</taxon>
        <taxon>Nezara</taxon>
    </lineage>
</organism>
<evidence type="ECO:0000313" key="1">
    <source>
        <dbReference type="EMBL" id="CAH1396936.1"/>
    </source>
</evidence>
<keyword evidence="2" id="KW-1185">Reference proteome</keyword>
<dbReference type="AlphaFoldDB" id="A0A9P0H7U9"/>